<evidence type="ECO:0000313" key="7">
    <source>
        <dbReference type="EMBL" id="SJZ56580.1"/>
    </source>
</evidence>
<evidence type="ECO:0000256" key="3">
    <source>
        <dbReference type="ARBA" id="ARBA00018111"/>
    </source>
</evidence>
<comment type="function">
    <text evidence="5">Modulates RecA activity.</text>
</comment>
<dbReference type="EMBL" id="FUXM01000002">
    <property type="protein sequence ID" value="SJZ56580.1"/>
    <property type="molecule type" value="Genomic_DNA"/>
</dbReference>
<evidence type="ECO:0000256" key="2">
    <source>
        <dbReference type="ARBA" id="ARBA00009695"/>
    </source>
</evidence>
<dbReference type="Gene3D" id="1.10.10.10">
    <property type="entry name" value="Winged helix-like DNA-binding domain superfamily/Winged helix DNA-binding domain"/>
    <property type="match status" value="2"/>
</dbReference>
<evidence type="ECO:0000256" key="4">
    <source>
        <dbReference type="ARBA" id="ARBA00022490"/>
    </source>
</evidence>
<evidence type="ECO:0000313" key="8">
    <source>
        <dbReference type="Proteomes" id="UP000189933"/>
    </source>
</evidence>
<dbReference type="PANTHER" id="PTHR33602">
    <property type="entry name" value="REGULATORY PROTEIN RECX FAMILY PROTEIN"/>
    <property type="match status" value="1"/>
</dbReference>
<dbReference type="AlphaFoldDB" id="A0A1T4LPD3"/>
<dbReference type="Pfam" id="PF21982">
    <property type="entry name" value="RecX_HTH1"/>
    <property type="match status" value="1"/>
</dbReference>
<dbReference type="InterPro" id="IPR036388">
    <property type="entry name" value="WH-like_DNA-bd_sf"/>
</dbReference>
<dbReference type="GO" id="GO:0005737">
    <property type="term" value="C:cytoplasm"/>
    <property type="evidence" value="ECO:0007669"/>
    <property type="project" value="UniProtKB-SubCell"/>
</dbReference>
<dbReference type="PANTHER" id="PTHR33602:SF1">
    <property type="entry name" value="REGULATORY PROTEIN RECX FAMILY PROTEIN"/>
    <property type="match status" value="1"/>
</dbReference>
<comment type="subcellular location">
    <subcellularLocation>
        <location evidence="1 5">Cytoplasm</location>
    </subcellularLocation>
</comment>
<dbReference type="RefSeq" id="WP_078664399.1">
    <property type="nucleotide sequence ID" value="NZ_FUXM01000002.1"/>
</dbReference>
<keyword evidence="8" id="KW-1185">Reference proteome</keyword>
<accession>A0A1T4LPD3</accession>
<keyword evidence="4 5" id="KW-0963">Cytoplasm</keyword>
<dbReference type="GO" id="GO:0006282">
    <property type="term" value="P:regulation of DNA repair"/>
    <property type="evidence" value="ECO:0007669"/>
    <property type="project" value="UniProtKB-UniRule"/>
</dbReference>
<protein>
    <recommendedName>
        <fullName evidence="3 5">Regulatory protein RecX</fullName>
    </recommendedName>
</protein>
<evidence type="ECO:0000259" key="6">
    <source>
        <dbReference type="Pfam" id="PF21982"/>
    </source>
</evidence>
<dbReference type="Proteomes" id="UP000189933">
    <property type="component" value="Unassembled WGS sequence"/>
</dbReference>
<name>A0A1T4LPD3_9FIRM</name>
<dbReference type="OrthoDB" id="5421057at2"/>
<dbReference type="InterPro" id="IPR053926">
    <property type="entry name" value="RecX_HTH_1st"/>
</dbReference>
<sequence>MNNIENKSFRAAYQAALKLLALKDRTRKEITEKLKRKGFSSDLANQVVSQLEEEGLVNDCKVSQTYFNELWNYSNAGPTKILNKSKEKGLDQEFIKAMINNLTEEELKTKVKNIIKKRMKQGDNKAKLRIYRYLLNQGFSYSLINRAFAELGYNLTNQQE</sequence>
<feature type="domain" description="RecX first three-helical" evidence="6">
    <location>
        <begin position="12"/>
        <end position="51"/>
    </location>
</feature>
<proteinExistence type="inferred from homology"/>
<evidence type="ECO:0000256" key="5">
    <source>
        <dbReference type="HAMAP-Rule" id="MF_01114"/>
    </source>
</evidence>
<reference evidence="8" key="1">
    <citation type="submission" date="2017-02" db="EMBL/GenBank/DDBJ databases">
        <authorList>
            <person name="Varghese N."/>
            <person name="Submissions S."/>
        </authorList>
    </citation>
    <scope>NUCLEOTIDE SEQUENCE [LARGE SCALE GENOMIC DNA]</scope>
    <source>
        <strain evidence="8">DSM 16521</strain>
    </source>
</reference>
<gene>
    <name evidence="5" type="primary">recX</name>
    <name evidence="7" type="ORF">SAMN02745885_00242</name>
</gene>
<dbReference type="InterPro" id="IPR003783">
    <property type="entry name" value="Regulatory_RecX"/>
</dbReference>
<evidence type="ECO:0000256" key="1">
    <source>
        <dbReference type="ARBA" id="ARBA00004496"/>
    </source>
</evidence>
<comment type="similarity">
    <text evidence="2 5">Belongs to the RecX family.</text>
</comment>
<dbReference type="HAMAP" id="MF_01114">
    <property type="entry name" value="RecX"/>
    <property type="match status" value="1"/>
</dbReference>
<organism evidence="7 8">
    <name type="scientific">Carboxydocella sporoproducens DSM 16521</name>
    <dbReference type="NCBI Taxonomy" id="1121270"/>
    <lineage>
        <taxon>Bacteria</taxon>
        <taxon>Bacillati</taxon>
        <taxon>Bacillota</taxon>
        <taxon>Clostridia</taxon>
        <taxon>Eubacteriales</taxon>
        <taxon>Clostridiales Family XVI. Incertae Sedis</taxon>
        <taxon>Carboxydocella</taxon>
    </lineage>
</organism>